<comment type="caution">
    <text evidence="1">The sequence shown here is derived from an EMBL/GenBank/DDBJ whole genome shotgun (WGS) entry which is preliminary data.</text>
</comment>
<keyword evidence="2" id="KW-1185">Reference proteome</keyword>
<dbReference type="EMBL" id="BAAAPN010000053">
    <property type="protein sequence ID" value="GAA1763509.1"/>
    <property type="molecule type" value="Genomic_DNA"/>
</dbReference>
<gene>
    <name evidence="1" type="ORF">GCM10009810_23380</name>
</gene>
<dbReference type="SUPFAM" id="SSF52317">
    <property type="entry name" value="Class I glutamine amidotransferase-like"/>
    <property type="match status" value="1"/>
</dbReference>
<proteinExistence type="predicted"/>
<organism evidence="1 2">
    <name type="scientific">Nostocoides vanveenii</name>
    <dbReference type="NCBI Taxonomy" id="330835"/>
    <lineage>
        <taxon>Bacteria</taxon>
        <taxon>Bacillati</taxon>
        <taxon>Actinomycetota</taxon>
        <taxon>Actinomycetes</taxon>
        <taxon>Micrococcales</taxon>
        <taxon>Intrasporangiaceae</taxon>
        <taxon>Nostocoides</taxon>
    </lineage>
</organism>
<accession>A0ABP4WYP2</accession>
<evidence type="ECO:0000313" key="2">
    <source>
        <dbReference type="Proteomes" id="UP001501475"/>
    </source>
</evidence>
<dbReference type="RefSeq" id="WP_344066424.1">
    <property type="nucleotide sequence ID" value="NZ_BAAAPN010000053.1"/>
</dbReference>
<reference evidence="2" key="1">
    <citation type="journal article" date="2019" name="Int. J. Syst. Evol. Microbiol.">
        <title>The Global Catalogue of Microorganisms (GCM) 10K type strain sequencing project: providing services to taxonomists for standard genome sequencing and annotation.</title>
        <authorList>
            <consortium name="The Broad Institute Genomics Platform"/>
            <consortium name="The Broad Institute Genome Sequencing Center for Infectious Disease"/>
            <person name="Wu L."/>
            <person name="Ma J."/>
        </authorList>
    </citation>
    <scope>NUCLEOTIDE SEQUENCE [LARGE SCALE GENOMIC DNA]</scope>
    <source>
        <strain evidence="2">JCM 15591</strain>
    </source>
</reference>
<evidence type="ECO:0000313" key="1">
    <source>
        <dbReference type="EMBL" id="GAA1763509.1"/>
    </source>
</evidence>
<protein>
    <submittedName>
        <fullName evidence="1">Uncharacterized protein</fullName>
    </submittedName>
</protein>
<name>A0ABP4WYP2_9MICO</name>
<dbReference type="InterPro" id="IPR029062">
    <property type="entry name" value="Class_I_gatase-like"/>
</dbReference>
<sequence>MRTILLGPQRFTVKATTALRSLETEGPVAVINAGWEEREDDTAELDAALDGRARNLRLFHRLGDVLLKDATFAAAASRFRVRHDELTGLYRTRLDHVKEEVYAVSALVPIHPAGVHHSAAYRGLLDAVENVRRTDDWYLRELGLLYAALAEEGRTEATGVIGWHRGEIQAALIGCAAMVLPGGNIRSLMSAIRLFQVDIPAEMPVVAWSAGAMALTDRIVLFHDFGSTAARETELFDFGLGRIKGVVVFPHARRRLRMDDPNRLSILAQRFHDAECVVLDDGTLLDVRDGVRPASARIIGTDGIVHTGDAL</sequence>
<dbReference type="Gene3D" id="3.40.50.880">
    <property type="match status" value="1"/>
</dbReference>
<dbReference type="Proteomes" id="UP001501475">
    <property type="component" value="Unassembled WGS sequence"/>
</dbReference>